<dbReference type="PATRIC" id="fig|29422.6.peg.1165"/>
<evidence type="ECO:0000313" key="3">
    <source>
        <dbReference type="Proteomes" id="UP000054742"/>
    </source>
</evidence>
<dbReference type="AlphaFoldDB" id="A0A0W0SNV7"/>
<dbReference type="SUPFAM" id="SSF56935">
    <property type="entry name" value="Porins"/>
    <property type="match status" value="1"/>
</dbReference>
<evidence type="ECO:0000256" key="1">
    <source>
        <dbReference type="SAM" id="SignalP"/>
    </source>
</evidence>
<evidence type="ECO:0000313" key="2">
    <source>
        <dbReference type="EMBL" id="KTC84893.1"/>
    </source>
</evidence>
<proteinExistence type="predicted"/>
<keyword evidence="3" id="KW-1185">Reference proteome</keyword>
<dbReference type="InterPro" id="IPR007825">
    <property type="entry name" value="Major_OMP_Legionella"/>
</dbReference>
<keyword evidence="1" id="KW-0732">Signal</keyword>
<protein>
    <submittedName>
        <fullName evidence="2">Outer membrane protein</fullName>
    </submittedName>
</protein>
<dbReference type="OrthoDB" id="5653740at2"/>
<feature type="signal peptide" evidence="1">
    <location>
        <begin position="1"/>
        <end position="21"/>
    </location>
</feature>
<feature type="chain" id="PRO_5006912184" evidence="1">
    <location>
        <begin position="22"/>
        <end position="309"/>
    </location>
</feature>
<organism evidence="2 3">
    <name type="scientific">Legionella brunensis</name>
    <dbReference type="NCBI Taxonomy" id="29422"/>
    <lineage>
        <taxon>Bacteria</taxon>
        <taxon>Pseudomonadati</taxon>
        <taxon>Pseudomonadota</taxon>
        <taxon>Gammaproteobacteria</taxon>
        <taxon>Legionellales</taxon>
        <taxon>Legionellaceae</taxon>
        <taxon>Legionella</taxon>
    </lineage>
</organism>
<dbReference type="Proteomes" id="UP000054742">
    <property type="component" value="Unassembled WGS sequence"/>
</dbReference>
<gene>
    <name evidence="2" type="ORF">Lbru_1108</name>
</gene>
<dbReference type="RefSeq" id="WP_058441192.1">
    <property type="nucleotide sequence ID" value="NZ_CAAAHU010000006.1"/>
</dbReference>
<sequence>MKLSKKIIITAALTLGSSVFAGTMGPVCTPDNVTVPCASTAWDLGIQALYLRPTYSADNRHFAYGGFQDINGTTVYRQLKTDWDWGFKLEASYHFNTGNDINVNWYHWDEDKTYVFSRPSLDGERFLTLHHHVKPKWDAVNAEFGQHVDFGLRKNIRFHGGLQFARLQQREYSPYTEIFPDGSTGTGANRLKFKYSGVGPRIGTDMSYDLTNNFAVYGNAATAILVGDNEVIDTSDVSPNRGSHTSVVPELEAKLGAKYTHLIAKGTLILDGGYMWINYFDTFHMVQENVRGQTDFALNGPYVGIKWIG</sequence>
<dbReference type="Pfam" id="PF05150">
    <property type="entry name" value="Legionella_OMP"/>
    <property type="match status" value="1"/>
</dbReference>
<accession>A0A0W0SNV7</accession>
<dbReference type="EMBL" id="LNXV01000008">
    <property type="protein sequence ID" value="KTC84893.1"/>
    <property type="molecule type" value="Genomic_DNA"/>
</dbReference>
<comment type="caution">
    <text evidence="2">The sequence shown here is derived from an EMBL/GenBank/DDBJ whole genome shotgun (WGS) entry which is preliminary data.</text>
</comment>
<name>A0A0W0SNV7_9GAMM</name>
<reference evidence="2 3" key="1">
    <citation type="submission" date="2015-11" db="EMBL/GenBank/DDBJ databases">
        <title>Genomic analysis of 38 Legionella species identifies large and diverse effector repertoires.</title>
        <authorList>
            <person name="Burstein D."/>
            <person name="Amaro F."/>
            <person name="Zusman T."/>
            <person name="Lifshitz Z."/>
            <person name="Cohen O."/>
            <person name="Gilbert J.A."/>
            <person name="Pupko T."/>
            <person name="Shuman H.A."/>
            <person name="Segal G."/>
        </authorList>
    </citation>
    <scope>NUCLEOTIDE SEQUENCE [LARGE SCALE GENOMIC DNA]</scope>
    <source>
        <strain evidence="2 3">ATCC 43878</strain>
    </source>
</reference>